<dbReference type="GO" id="GO:0003677">
    <property type="term" value="F:DNA binding"/>
    <property type="evidence" value="ECO:0007669"/>
    <property type="project" value="UniProtKB-KW"/>
</dbReference>
<keyword evidence="7" id="KW-0805">Transcription regulation</keyword>
<feature type="compositionally biased region" description="Basic and acidic residues" evidence="12">
    <location>
        <begin position="451"/>
        <end position="460"/>
    </location>
</feature>
<feature type="domain" description="C2H2-type" evidence="13">
    <location>
        <begin position="479"/>
        <end position="506"/>
    </location>
</feature>
<evidence type="ECO:0000256" key="12">
    <source>
        <dbReference type="SAM" id="MobiDB-lite"/>
    </source>
</evidence>
<sequence length="633" mass="72530">MAGIKDRYQLIDPITLSFEEQSITSHLYCSTAKGFNARLSTLVEAFLVEVFRCRVCQFTSSLKAKICSHITESHSSTPSSSSCHLSCLDKEDEEVQEEDESLTELDQNASFDLHSGSKNGEDHMDMDGMFLLPMYSVLQNICPPPCNISLSANSDSNLHVAQTCEVSTLFDEDRHSEEENVFQLNDSSHGLPCPLSAEITCAEDEEMAQSAHLMTLGLCRISSAKCPSQPATLSVPPGQDVSETSLEDKQPFLTTSEIQTQAEEEMGLSCVFCQAVLANHELLEVHLKCHDGEQGFKCPRCGRAAADWADMECHWKSHARRKRSKHHKCSFCPRIFRSADMCDAHQKKHNRARTKSASHTQCSMCFEWCHLGQEWEMHQRCHFQEGFKCMYCNFTDKAWKKMYKHIVDLHTQTERDLRHKISYNSYSRCLGDVQVKAWRRVTRKSKVLRKKQSDKDKEDYVTGTGDSSTGIKTSKHKDFCCALCDKKFSTKLTMRRHMNIHQGEKPYKCLCCHYSTRLKASLIQHMRVHTGEKPYKCPQCPYASIDRSSLRRHSRTHTQEKPYHCQYCPYSCIQKKSLDLHSRRHHTGESFPCPLCQYSSPDRQLLLRHTRKHHTSENSTILRLRSGTTSERP</sequence>
<dbReference type="PANTHER" id="PTHR24379">
    <property type="entry name" value="KRAB AND ZINC FINGER DOMAIN-CONTAINING"/>
    <property type="match status" value="1"/>
</dbReference>
<keyword evidence="8" id="KW-0238">DNA-binding</keyword>
<dbReference type="PROSITE" id="PS00028">
    <property type="entry name" value="ZINC_FINGER_C2H2_1"/>
    <property type="match status" value="4"/>
</dbReference>
<feature type="region of interest" description="Disordered" evidence="12">
    <location>
        <begin position="449"/>
        <end position="469"/>
    </location>
</feature>
<feature type="domain" description="C2H2-type" evidence="13">
    <location>
        <begin position="591"/>
        <end position="619"/>
    </location>
</feature>
<gene>
    <name evidence="14" type="ORF">Baya_5047</name>
</gene>
<evidence type="ECO:0000313" key="15">
    <source>
        <dbReference type="Proteomes" id="UP000319801"/>
    </source>
</evidence>
<dbReference type="SMART" id="SM00355">
    <property type="entry name" value="ZnF_C2H2"/>
    <property type="match status" value="11"/>
</dbReference>
<evidence type="ECO:0000256" key="6">
    <source>
        <dbReference type="ARBA" id="ARBA00022833"/>
    </source>
</evidence>
<keyword evidence="6" id="KW-0862">Zinc</keyword>
<name>A0A556TVA9_BAGYA</name>
<dbReference type="Gene3D" id="3.30.160.60">
    <property type="entry name" value="Classic Zinc Finger"/>
    <property type="match status" value="5"/>
</dbReference>
<dbReference type="InterPro" id="IPR013087">
    <property type="entry name" value="Znf_C2H2_type"/>
</dbReference>
<accession>A0A556TVA9</accession>
<dbReference type="PROSITE" id="PS50157">
    <property type="entry name" value="ZINC_FINGER_C2H2_2"/>
    <property type="match status" value="7"/>
</dbReference>
<evidence type="ECO:0000313" key="14">
    <source>
        <dbReference type="EMBL" id="TSK82151.1"/>
    </source>
</evidence>
<dbReference type="FunFam" id="3.30.160.60:FF:002452">
    <property type="entry name" value="zinc finger protein 142 isoform X4"/>
    <property type="match status" value="1"/>
</dbReference>
<evidence type="ECO:0000256" key="3">
    <source>
        <dbReference type="ARBA" id="ARBA00022723"/>
    </source>
</evidence>
<dbReference type="OrthoDB" id="6077919at2759"/>
<feature type="domain" description="C2H2-type" evidence="13">
    <location>
        <begin position="535"/>
        <end position="562"/>
    </location>
</feature>
<comment type="subcellular location">
    <subcellularLocation>
        <location evidence="1">Nucleus</location>
    </subcellularLocation>
</comment>
<feature type="domain" description="C2H2-type" evidence="13">
    <location>
        <begin position="296"/>
        <end position="323"/>
    </location>
</feature>
<dbReference type="SUPFAM" id="SSF57667">
    <property type="entry name" value="beta-beta-alpha zinc fingers"/>
    <property type="match status" value="4"/>
</dbReference>
<proteinExistence type="inferred from homology"/>
<evidence type="ECO:0000256" key="5">
    <source>
        <dbReference type="ARBA" id="ARBA00022771"/>
    </source>
</evidence>
<evidence type="ECO:0000256" key="11">
    <source>
        <dbReference type="PROSITE-ProRule" id="PRU00042"/>
    </source>
</evidence>
<keyword evidence="3" id="KW-0479">Metal-binding</keyword>
<evidence type="ECO:0000256" key="8">
    <source>
        <dbReference type="ARBA" id="ARBA00023125"/>
    </source>
</evidence>
<keyword evidence="5 11" id="KW-0863">Zinc-finger</keyword>
<evidence type="ECO:0000256" key="2">
    <source>
        <dbReference type="ARBA" id="ARBA00006991"/>
    </source>
</evidence>
<feature type="compositionally biased region" description="Polar residues" evidence="12">
    <location>
        <begin position="617"/>
        <end position="633"/>
    </location>
</feature>
<dbReference type="GO" id="GO:0005634">
    <property type="term" value="C:nucleus"/>
    <property type="evidence" value="ECO:0007669"/>
    <property type="project" value="UniProtKB-SubCell"/>
</dbReference>
<feature type="domain" description="C2H2-type" evidence="13">
    <location>
        <begin position="507"/>
        <end position="534"/>
    </location>
</feature>
<reference evidence="14 15" key="1">
    <citation type="journal article" date="2019" name="Genome Biol. Evol.">
        <title>Whole-Genome Sequencing of the Giant Devil Catfish, Bagarius yarrelli.</title>
        <authorList>
            <person name="Jiang W."/>
            <person name="Lv Y."/>
            <person name="Cheng L."/>
            <person name="Yang K."/>
            <person name="Chao B."/>
            <person name="Wang X."/>
            <person name="Li Y."/>
            <person name="Pan X."/>
            <person name="You X."/>
            <person name="Zhang Y."/>
            <person name="Yang J."/>
            <person name="Li J."/>
            <person name="Zhang X."/>
            <person name="Liu S."/>
            <person name="Sun C."/>
            <person name="Yang J."/>
            <person name="Shi Q."/>
        </authorList>
    </citation>
    <scope>NUCLEOTIDE SEQUENCE [LARGE SCALE GENOMIC DNA]</scope>
    <source>
        <strain evidence="14">JWS20170419001</strain>
        <tissue evidence="14">Muscle</tissue>
    </source>
</reference>
<dbReference type="InterPro" id="IPR036236">
    <property type="entry name" value="Znf_C2H2_sf"/>
</dbReference>
<feature type="domain" description="C2H2-type" evidence="13">
    <location>
        <begin position="327"/>
        <end position="354"/>
    </location>
</feature>
<dbReference type="Proteomes" id="UP000319801">
    <property type="component" value="Unassembled WGS sequence"/>
</dbReference>
<feature type="region of interest" description="Disordered" evidence="12">
    <location>
        <begin position="612"/>
        <end position="633"/>
    </location>
</feature>
<keyword evidence="9" id="KW-0804">Transcription</keyword>
<evidence type="ECO:0000256" key="7">
    <source>
        <dbReference type="ARBA" id="ARBA00023015"/>
    </source>
</evidence>
<comment type="similarity">
    <text evidence="2">Belongs to the krueppel C2H2-type zinc-finger protein family.</text>
</comment>
<comment type="caution">
    <text evidence="14">The sequence shown here is derived from an EMBL/GenBank/DDBJ whole genome shotgun (WGS) entry which is preliminary data.</text>
</comment>
<evidence type="ECO:0000256" key="10">
    <source>
        <dbReference type="ARBA" id="ARBA00023242"/>
    </source>
</evidence>
<evidence type="ECO:0000256" key="1">
    <source>
        <dbReference type="ARBA" id="ARBA00004123"/>
    </source>
</evidence>
<keyword evidence="4" id="KW-0677">Repeat</keyword>
<keyword evidence="10" id="KW-0539">Nucleus</keyword>
<keyword evidence="15" id="KW-1185">Reference proteome</keyword>
<dbReference type="GO" id="GO:0008270">
    <property type="term" value="F:zinc ion binding"/>
    <property type="evidence" value="ECO:0007669"/>
    <property type="project" value="UniProtKB-KW"/>
</dbReference>
<dbReference type="AlphaFoldDB" id="A0A556TVA9"/>
<evidence type="ECO:0000256" key="4">
    <source>
        <dbReference type="ARBA" id="ARBA00022737"/>
    </source>
</evidence>
<dbReference type="EMBL" id="VCAZ01000021">
    <property type="protein sequence ID" value="TSK82151.1"/>
    <property type="molecule type" value="Genomic_DNA"/>
</dbReference>
<protein>
    <submittedName>
        <fullName evidence="14">Zinc finger protein Xfin</fullName>
    </submittedName>
</protein>
<organism evidence="14 15">
    <name type="scientific">Bagarius yarrelli</name>
    <name type="common">Goonch</name>
    <name type="synonym">Bagrus yarrelli</name>
    <dbReference type="NCBI Taxonomy" id="175774"/>
    <lineage>
        <taxon>Eukaryota</taxon>
        <taxon>Metazoa</taxon>
        <taxon>Chordata</taxon>
        <taxon>Craniata</taxon>
        <taxon>Vertebrata</taxon>
        <taxon>Euteleostomi</taxon>
        <taxon>Actinopterygii</taxon>
        <taxon>Neopterygii</taxon>
        <taxon>Teleostei</taxon>
        <taxon>Ostariophysi</taxon>
        <taxon>Siluriformes</taxon>
        <taxon>Sisoridae</taxon>
        <taxon>Sisorinae</taxon>
        <taxon>Bagarius</taxon>
    </lineage>
</organism>
<evidence type="ECO:0000256" key="9">
    <source>
        <dbReference type="ARBA" id="ARBA00023163"/>
    </source>
</evidence>
<dbReference type="FunFam" id="3.30.160.60:FF:001156">
    <property type="entry name" value="Zinc finger protein 407"/>
    <property type="match status" value="1"/>
</dbReference>
<dbReference type="PANTHER" id="PTHR24379:SF123">
    <property type="entry name" value="ZINC FINGER AND BTB DOMAIN CONTAINING 17"/>
    <property type="match status" value="1"/>
</dbReference>
<feature type="region of interest" description="Disordered" evidence="12">
    <location>
        <begin position="95"/>
        <end position="118"/>
    </location>
</feature>
<evidence type="ECO:0000259" key="13">
    <source>
        <dbReference type="PROSITE" id="PS50157"/>
    </source>
</evidence>
<dbReference type="Pfam" id="PF00096">
    <property type="entry name" value="zf-C2H2"/>
    <property type="match status" value="1"/>
</dbReference>
<feature type="domain" description="C2H2-type" evidence="13">
    <location>
        <begin position="563"/>
        <end position="591"/>
    </location>
</feature>